<evidence type="ECO:0000256" key="5">
    <source>
        <dbReference type="ARBA" id="ARBA00023125"/>
    </source>
</evidence>
<comment type="caution">
    <text evidence="8">The sequence shown here is derived from an EMBL/GenBank/DDBJ whole genome shotgun (WGS) entry which is preliminary data.</text>
</comment>
<evidence type="ECO:0000313" key="9">
    <source>
        <dbReference type="Proteomes" id="UP001627154"/>
    </source>
</evidence>
<reference evidence="8 9" key="1">
    <citation type="journal article" date="2024" name="bioRxiv">
        <title>A reference genome for Trichogramma kaykai: A tiny desert-dwelling parasitoid wasp with competing sex-ratio distorters.</title>
        <authorList>
            <person name="Culotta J."/>
            <person name="Lindsey A.R."/>
        </authorList>
    </citation>
    <scope>NUCLEOTIDE SEQUENCE [LARGE SCALE GENOMIC DNA]</scope>
    <source>
        <strain evidence="8 9">KSX58</strain>
    </source>
</reference>
<gene>
    <name evidence="8" type="ORF">TKK_014183</name>
</gene>
<dbReference type="GO" id="GO:0008270">
    <property type="term" value="F:zinc ion binding"/>
    <property type="evidence" value="ECO:0007669"/>
    <property type="project" value="UniProtKB-KW"/>
</dbReference>
<keyword evidence="6" id="KW-0812">Transmembrane</keyword>
<dbReference type="Pfam" id="PF01336">
    <property type="entry name" value="tRNA_anti-codon"/>
    <property type="match status" value="1"/>
</dbReference>
<dbReference type="AlphaFoldDB" id="A0ABD2WDC2"/>
<evidence type="ECO:0000313" key="8">
    <source>
        <dbReference type="EMBL" id="KAL3390921.1"/>
    </source>
</evidence>
<keyword evidence="5" id="KW-0238">DNA-binding</keyword>
<protein>
    <recommendedName>
        <fullName evidence="7">OB domain-containing protein</fullName>
    </recommendedName>
</protein>
<feature type="domain" description="OB" evidence="7">
    <location>
        <begin position="60"/>
        <end position="126"/>
    </location>
</feature>
<dbReference type="FunFam" id="2.40.50.140:FF:000041">
    <property type="entry name" value="Replication protein A subunit"/>
    <property type="match status" value="1"/>
</dbReference>
<dbReference type="InterPro" id="IPR004365">
    <property type="entry name" value="NA-bd_OB_tRNA"/>
</dbReference>
<keyword evidence="6" id="KW-1133">Transmembrane helix</keyword>
<evidence type="ECO:0000259" key="7">
    <source>
        <dbReference type="Pfam" id="PF01336"/>
    </source>
</evidence>
<name>A0ABD2WDC2_9HYME</name>
<comment type="similarity">
    <text evidence="1">Belongs to the replication factor A protein 1 family.</text>
</comment>
<dbReference type="SUPFAM" id="SSF50249">
    <property type="entry name" value="Nucleic acid-binding proteins"/>
    <property type="match status" value="3"/>
</dbReference>
<proteinExistence type="inferred from homology"/>
<organism evidence="8 9">
    <name type="scientific">Trichogramma kaykai</name>
    <dbReference type="NCBI Taxonomy" id="54128"/>
    <lineage>
        <taxon>Eukaryota</taxon>
        <taxon>Metazoa</taxon>
        <taxon>Ecdysozoa</taxon>
        <taxon>Arthropoda</taxon>
        <taxon>Hexapoda</taxon>
        <taxon>Insecta</taxon>
        <taxon>Pterygota</taxon>
        <taxon>Neoptera</taxon>
        <taxon>Endopterygota</taxon>
        <taxon>Hymenoptera</taxon>
        <taxon>Apocrita</taxon>
        <taxon>Proctotrupomorpha</taxon>
        <taxon>Chalcidoidea</taxon>
        <taxon>Trichogrammatidae</taxon>
        <taxon>Trichogramma</taxon>
    </lineage>
</organism>
<keyword evidence="6" id="KW-0472">Membrane</keyword>
<evidence type="ECO:0000256" key="6">
    <source>
        <dbReference type="SAM" id="Phobius"/>
    </source>
</evidence>
<dbReference type="EMBL" id="JBJJXI010000113">
    <property type="protein sequence ID" value="KAL3390921.1"/>
    <property type="molecule type" value="Genomic_DNA"/>
</dbReference>
<feature type="transmembrane region" description="Helical" evidence="6">
    <location>
        <begin position="208"/>
        <end position="234"/>
    </location>
</feature>
<sequence length="325" mass="37231">MGKVNNTSKLDGKKEGPFKKLKKIKKNQDTTIMSQHNIEATVRSWIFQGKVVCSSELREVTLYKQSNSIFYFDISDATGTIRCVSKNKTAESLFKLIKIGMIIQLQKVHLQSASEQYNTTGNKYELEITPQTIIEELEVDAEEADNMKDRMKVTNFNDIDDASLTSAINVVAIIKKVEDVSDVQMKDGKIIQKRNVLLIDDLKNKINLVLIFLLSINLFIISRCFINFTFQILLTCWGDLAQNLNWRAREIVTLKGVGVGAYNGIRSLKLYKSTVVSMNDDNDESKRYYIKHFTLYVFQTIKRFQTPKPIGLYLPAFQKLNETKI</sequence>
<keyword evidence="2" id="KW-0479">Metal-binding</keyword>
<evidence type="ECO:0000256" key="3">
    <source>
        <dbReference type="ARBA" id="ARBA00022771"/>
    </source>
</evidence>
<dbReference type="GO" id="GO:0003677">
    <property type="term" value="F:DNA binding"/>
    <property type="evidence" value="ECO:0007669"/>
    <property type="project" value="UniProtKB-KW"/>
</dbReference>
<accession>A0ABD2WDC2</accession>
<evidence type="ECO:0000256" key="2">
    <source>
        <dbReference type="ARBA" id="ARBA00022723"/>
    </source>
</evidence>
<dbReference type="InterPro" id="IPR012340">
    <property type="entry name" value="NA-bd_OB-fold"/>
</dbReference>
<evidence type="ECO:0000256" key="1">
    <source>
        <dbReference type="ARBA" id="ARBA00005690"/>
    </source>
</evidence>
<keyword evidence="4" id="KW-0862">Zinc</keyword>
<keyword evidence="3" id="KW-0863">Zinc-finger</keyword>
<keyword evidence="9" id="KW-1185">Reference proteome</keyword>
<evidence type="ECO:0000256" key="4">
    <source>
        <dbReference type="ARBA" id="ARBA00022833"/>
    </source>
</evidence>
<dbReference type="Gene3D" id="2.40.50.140">
    <property type="entry name" value="Nucleic acid-binding proteins"/>
    <property type="match status" value="3"/>
</dbReference>
<dbReference type="Proteomes" id="UP001627154">
    <property type="component" value="Unassembled WGS sequence"/>
</dbReference>